<keyword evidence="2" id="KW-1185">Reference proteome</keyword>
<dbReference type="OrthoDB" id="2921822at2"/>
<sequence length="288" mass="33557">MGLFDSLESQWLEKLLPPQYKTVEPALLQDASSTSFLTYAERLLDEFIDKLDPGSDKPQKWKRSEQGYTIYLKIRRNLILLSGYDSQKNRSSMPKKFFIQWERQMVAKKDRGRCKQGTILINDRGRIIKRNIKRSPFFTGIYQRIRLLDHSLLGTSPTGTSSSPAIDPLLLNQLDNLKRITSHSPIKGVIHSRSTRLINLFQKILPELEPLDLEERHVVKRMLTTELPDLLTGYISLSPENQELRHQDLFQALCKMELTLHEYLDKIEGNRLSRVDHLLKVSKLRYDK</sequence>
<gene>
    <name evidence="1" type="ORF">AB986_04340</name>
</gene>
<evidence type="ECO:0000313" key="2">
    <source>
        <dbReference type="Proteomes" id="UP000035996"/>
    </source>
</evidence>
<dbReference type="STRING" id="157733.AB986_04340"/>
<reference evidence="1" key="1">
    <citation type="submission" date="2015-06" db="EMBL/GenBank/DDBJ databases">
        <authorList>
            <person name="Liu B."/>
            <person name="Wang J."/>
            <person name="Zhu Y."/>
            <person name="Liu G."/>
            <person name="Chen Q."/>
            <person name="Zheng C."/>
            <person name="Che J."/>
            <person name="Ge C."/>
            <person name="Shi H."/>
            <person name="Pan Z."/>
            <person name="Liu X."/>
        </authorList>
    </citation>
    <scope>NUCLEOTIDE SEQUENCE [LARGE SCALE GENOMIC DNA]</scope>
    <source>
        <strain evidence="1">DSM 16346</strain>
    </source>
</reference>
<dbReference type="RefSeq" id="WP_048309639.1">
    <property type="nucleotide sequence ID" value="NZ_CP119526.1"/>
</dbReference>
<protein>
    <submittedName>
        <fullName evidence="1">Uncharacterized protein</fullName>
    </submittedName>
</protein>
<accession>A0A0J6CZJ9</accession>
<proteinExistence type="predicted"/>
<organism evidence="1 2">
    <name type="scientific">Guptibacillus hwajinpoensis</name>
    <dbReference type="NCBI Taxonomy" id="208199"/>
    <lineage>
        <taxon>Bacteria</taxon>
        <taxon>Bacillati</taxon>
        <taxon>Bacillota</taxon>
        <taxon>Bacilli</taxon>
        <taxon>Bacillales</taxon>
        <taxon>Guptibacillaceae</taxon>
        <taxon>Guptibacillus</taxon>
    </lineage>
</organism>
<dbReference type="EMBL" id="LELK01000001">
    <property type="protein sequence ID" value="KMM38523.1"/>
    <property type="molecule type" value="Genomic_DNA"/>
</dbReference>
<dbReference type="AlphaFoldDB" id="A0A0J6CZJ9"/>
<evidence type="ECO:0000313" key="1">
    <source>
        <dbReference type="EMBL" id="KMM38523.1"/>
    </source>
</evidence>
<comment type="caution">
    <text evidence="1">The sequence shown here is derived from an EMBL/GenBank/DDBJ whole genome shotgun (WGS) entry which is preliminary data.</text>
</comment>
<dbReference type="Proteomes" id="UP000035996">
    <property type="component" value="Unassembled WGS sequence"/>
</dbReference>
<name>A0A0J6CZJ9_9BACL</name>